<evidence type="ECO:0000313" key="2">
    <source>
        <dbReference type="EMBL" id="OBR14120.1"/>
    </source>
</evidence>
<gene>
    <name evidence="2" type="ORF">CH63R_02846</name>
</gene>
<feature type="region of interest" description="Disordered" evidence="1">
    <location>
        <begin position="38"/>
        <end position="59"/>
    </location>
</feature>
<protein>
    <submittedName>
        <fullName evidence="2">Uncharacterized protein</fullName>
    </submittedName>
</protein>
<feature type="compositionally biased region" description="Low complexity" evidence="1">
    <location>
        <begin position="38"/>
        <end position="49"/>
    </location>
</feature>
<name>A0A1B7YPZ8_COLHI</name>
<organism evidence="2 3">
    <name type="scientific">Colletotrichum higginsianum (strain IMI 349063)</name>
    <name type="common">Crucifer anthracnose fungus</name>
    <dbReference type="NCBI Taxonomy" id="759273"/>
    <lineage>
        <taxon>Eukaryota</taxon>
        <taxon>Fungi</taxon>
        <taxon>Dikarya</taxon>
        <taxon>Ascomycota</taxon>
        <taxon>Pezizomycotina</taxon>
        <taxon>Sordariomycetes</taxon>
        <taxon>Hypocreomycetidae</taxon>
        <taxon>Glomerellales</taxon>
        <taxon>Glomerellaceae</taxon>
        <taxon>Colletotrichum</taxon>
        <taxon>Colletotrichum destructivum species complex</taxon>
    </lineage>
</organism>
<comment type="caution">
    <text evidence="2">The sequence shown here is derived from an EMBL/GenBank/DDBJ whole genome shotgun (WGS) entry which is preliminary data.</text>
</comment>
<dbReference type="KEGG" id="chig:CH63R_02846"/>
<reference evidence="3" key="1">
    <citation type="journal article" date="2017" name="BMC Genomics">
        <title>Gapless genome assembly of Colletotrichum higginsianum reveals chromosome structure and association of transposable elements with secondary metabolite gene clusters.</title>
        <authorList>
            <person name="Dallery J.-F."/>
            <person name="Lapalu N."/>
            <person name="Zampounis A."/>
            <person name="Pigne S."/>
            <person name="Luyten I."/>
            <person name="Amselem J."/>
            <person name="Wittenberg A.H.J."/>
            <person name="Zhou S."/>
            <person name="de Queiroz M.V."/>
            <person name="Robin G.P."/>
            <person name="Auger A."/>
            <person name="Hainaut M."/>
            <person name="Henrissat B."/>
            <person name="Kim K.-T."/>
            <person name="Lee Y.-H."/>
            <person name="Lespinet O."/>
            <person name="Schwartz D.C."/>
            <person name="Thon M.R."/>
            <person name="O'Connell R.J."/>
        </authorList>
    </citation>
    <scope>NUCLEOTIDE SEQUENCE [LARGE SCALE GENOMIC DNA]</scope>
    <source>
        <strain evidence="3">IMI 349063</strain>
    </source>
</reference>
<dbReference type="AlphaFoldDB" id="A0A1B7YPZ8"/>
<dbReference type="VEuPathDB" id="FungiDB:CH63R_02846"/>
<dbReference type="RefSeq" id="XP_018162637.1">
    <property type="nucleotide sequence ID" value="XM_018297821.1"/>
</dbReference>
<proteinExistence type="predicted"/>
<dbReference type="GeneID" id="28861928"/>
<evidence type="ECO:0000313" key="3">
    <source>
        <dbReference type="Proteomes" id="UP000092177"/>
    </source>
</evidence>
<accession>A0A1B7YPZ8</accession>
<evidence type="ECO:0000256" key="1">
    <source>
        <dbReference type="SAM" id="MobiDB-lite"/>
    </source>
</evidence>
<sequence length="137" mass="15366">MERSNFAYTPIGKSSDVGEHVIQQPYMIVRYENAKATTQEVQQETPEQTGARFKSNNKGSFGVSMDQHTISHSLEKLGENLEDLRAAIKQHENLLLVVLYYIPSSDSLSLSLSDVSSYSSSANPSLYRDIPNSWDLH</sequence>
<dbReference type="EMBL" id="LTAN01000002">
    <property type="protein sequence ID" value="OBR14120.1"/>
    <property type="molecule type" value="Genomic_DNA"/>
</dbReference>
<dbReference type="Proteomes" id="UP000092177">
    <property type="component" value="Chromosome 2"/>
</dbReference>
<keyword evidence="3" id="KW-1185">Reference proteome</keyword>